<comment type="caution">
    <text evidence="2">The sequence shown here is derived from an EMBL/GenBank/DDBJ whole genome shotgun (WGS) entry which is preliminary data.</text>
</comment>
<sequence>MEKQKRKKHGAHNESKSLWNYTLSPGWSQEEVKILKLALQKFGIGKWRSIIQSECLPDKSIGQIYIQTQRMLGQQSLGDFMGLQIDLEKVWIDNNQKKGVMRKNGCVINTGDNPNKEERKQRIEENRQKLIKQSCLALRMIVQLNISQFKKLKMINLQLQKNYNILQILKQRLIKNLKRFNL</sequence>
<feature type="domain" description="Myb-like" evidence="1">
    <location>
        <begin position="27"/>
        <end position="65"/>
    </location>
</feature>
<dbReference type="Pfam" id="PF00249">
    <property type="entry name" value="Myb_DNA-binding"/>
    <property type="match status" value="1"/>
</dbReference>
<dbReference type="EMBL" id="CAJJDO010000019">
    <property type="protein sequence ID" value="CAD8149785.1"/>
    <property type="molecule type" value="Genomic_DNA"/>
</dbReference>
<dbReference type="PANTHER" id="PTHR41733:SF1">
    <property type="entry name" value="CHROMOSOME UNDETERMINED SCAFFOLD_30, WHOLE GENOME SHOTGUN SEQUENCE"/>
    <property type="match status" value="1"/>
</dbReference>
<name>A0A8S1T945_9CILI</name>
<gene>
    <name evidence="2" type="ORF">PPENT_87.1.T0190293</name>
</gene>
<dbReference type="Proteomes" id="UP000689195">
    <property type="component" value="Unassembled WGS sequence"/>
</dbReference>
<organism evidence="2 3">
    <name type="scientific">Paramecium pentaurelia</name>
    <dbReference type="NCBI Taxonomy" id="43138"/>
    <lineage>
        <taxon>Eukaryota</taxon>
        <taxon>Sar</taxon>
        <taxon>Alveolata</taxon>
        <taxon>Ciliophora</taxon>
        <taxon>Intramacronucleata</taxon>
        <taxon>Oligohymenophorea</taxon>
        <taxon>Peniculida</taxon>
        <taxon>Parameciidae</taxon>
        <taxon>Paramecium</taxon>
    </lineage>
</organism>
<evidence type="ECO:0000313" key="3">
    <source>
        <dbReference type="Proteomes" id="UP000689195"/>
    </source>
</evidence>
<proteinExistence type="predicted"/>
<dbReference type="AlphaFoldDB" id="A0A8S1T945"/>
<evidence type="ECO:0000259" key="1">
    <source>
        <dbReference type="Pfam" id="PF00249"/>
    </source>
</evidence>
<dbReference type="OrthoDB" id="608866at2759"/>
<keyword evidence="3" id="KW-1185">Reference proteome</keyword>
<dbReference type="PANTHER" id="PTHR41733">
    <property type="entry name" value="UBIQUITIN-ASSOCIATED/TRANSLATION ELONGATION FACTOR EF1B, N-TERMINAL, EUKARYOTE"/>
    <property type="match status" value="1"/>
</dbReference>
<reference evidence="2" key="1">
    <citation type="submission" date="2021-01" db="EMBL/GenBank/DDBJ databases">
        <authorList>
            <consortium name="Genoscope - CEA"/>
            <person name="William W."/>
        </authorList>
    </citation>
    <scope>NUCLEOTIDE SEQUENCE</scope>
</reference>
<protein>
    <recommendedName>
        <fullName evidence="1">Myb-like domain-containing protein</fullName>
    </recommendedName>
</protein>
<dbReference type="InterPro" id="IPR001005">
    <property type="entry name" value="SANT/Myb"/>
</dbReference>
<accession>A0A8S1T945</accession>
<evidence type="ECO:0000313" key="2">
    <source>
        <dbReference type="EMBL" id="CAD8149785.1"/>
    </source>
</evidence>